<protein>
    <submittedName>
        <fullName evidence="2">SGNH hydrolase-type esterase domain-containing protein</fullName>
    </submittedName>
</protein>
<dbReference type="PANTHER" id="PTHR37981:SF1">
    <property type="entry name" value="SGNH HYDROLASE-TYPE ESTERASE DOMAIN-CONTAINING PROTEIN"/>
    <property type="match status" value="1"/>
</dbReference>
<dbReference type="EMBL" id="ML977326">
    <property type="protein sequence ID" value="KAF2113969.1"/>
    <property type="molecule type" value="Genomic_DNA"/>
</dbReference>
<gene>
    <name evidence="2" type="ORF">BDV96DRAFT_600717</name>
</gene>
<keyword evidence="2" id="KW-0378">Hydrolase</keyword>
<evidence type="ECO:0000259" key="1">
    <source>
        <dbReference type="Pfam" id="PF13472"/>
    </source>
</evidence>
<dbReference type="Proteomes" id="UP000799770">
    <property type="component" value="Unassembled WGS sequence"/>
</dbReference>
<reference evidence="2" key="1">
    <citation type="journal article" date="2020" name="Stud. Mycol.">
        <title>101 Dothideomycetes genomes: a test case for predicting lifestyles and emergence of pathogens.</title>
        <authorList>
            <person name="Haridas S."/>
            <person name="Albert R."/>
            <person name="Binder M."/>
            <person name="Bloem J."/>
            <person name="Labutti K."/>
            <person name="Salamov A."/>
            <person name="Andreopoulos B."/>
            <person name="Baker S."/>
            <person name="Barry K."/>
            <person name="Bills G."/>
            <person name="Bluhm B."/>
            <person name="Cannon C."/>
            <person name="Castanera R."/>
            <person name="Culley D."/>
            <person name="Daum C."/>
            <person name="Ezra D."/>
            <person name="Gonzalez J."/>
            <person name="Henrissat B."/>
            <person name="Kuo A."/>
            <person name="Liang C."/>
            <person name="Lipzen A."/>
            <person name="Lutzoni F."/>
            <person name="Magnuson J."/>
            <person name="Mondo S."/>
            <person name="Nolan M."/>
            <person name="Ohm R."/>
            <person name="Pangilinan J."/>
            <person name="Park H.-J."/>
            <person name="Ramirez L."/>
            <person name="Alfaro M."/>
            <person name="Sun H."/>
            <person name="Tritt A."/>
            <person name="Yoshinaga Y."/>
            <person name="Zwiers L.-H."/>
            <person name="Turgeon B."/>
            <person name="Goodwin S."/>
            <person name="Spatafora J."/>
            <person name="Crous P."/>
            <person name="Grigoriev I."/>
        </authorList>
    </citation>
    <scope>NUCLEOTIDE SEQUENCE</scope>
    <source>
        <strain evidence="2">CBS 627.86</strain>
    </source>
</reference>
<sequence>MNPSGYFMRSWRELLSVLAIVNPTTILGAIRLQELLGFIFVLQTVIAQEYVDLYDLSFLVKGAAIGDSYAAGIGAGNEVDWSCSRYDGSYPSLVALQLGVDPKVQQFTYTACSGAVISGVVDQAKSLSGGQQYIIISAGGNDADLVGILNSCVYSFYAGLHHPSCESKLAESRATIASSKLASDLDGLIGIAKSKLAKDGNIYYGGYAGFFDSTDKTCDSVSWNLWGNVYTKTREYLTMSRRQAMNDVVNRMNDALRLAVARAGPQVHFVDYDKYVEMTNGRYCQPGQDESAGNGANRDYLFFYQMQSRDAPWLTNDLWPNDELRRRSNPFNDDGNIEPANATLNALYGALMQQAIEENEFAALDDHNANDDLKAEVFVQKKKVVELSTRGSLTVSNLAFGNHTASANTSHPSTVIANNTHIRLENGTVVEKVNVKKLILSDKTCRVFHPTQGGHALIANLVLYHMQANNAKAKGAVDFPAEEVWSGSEPPQLGGPACNTGSSGTWTTRDTMMSAVNSFCAEPRNLRGVKGTKTYASFGRSIALDYTGISIDWRATTNISQHSCLAWFSVVTDGCDVPGPAGQNPDNLKHGGAIPYASDVGVATLKIEPLVVRRMWDKGVGTGQKCNDVSSRRYLDQPTLEQNFKDFCTKSAATWRVALAGSKFQLSYNDGTPDHVVITIDWPPGPYNYEIFEEECSYYMAVLTNGCSLPGPNNLMNWKHGGSISDNNGIKYTLEPNADRPLPLSEPRGSCHVERHGIFFEWDIFGAGFATNDWGQSKGGLRDQIQGCGILSDWKFEYYDTLQTNGAEWHASGKLRVGMKAYCIGRAIESAGGFQQKC</sequence>
<dbReference type="OrthoDB" id="21678at2759"/>
<dbReference type="GO" id="GO:0016788">
    <property type="term" value="F:hydrolase activity, acting on ester bonds"/>
    <property type="evidence" value="ECO:0007669"/>
    <property type="project" value="InterPro"/>
</dbReference>
<dbReference type="InterPro" id="IPR037460">
    <property type="entry name" value="SEST-like"/>
</dbReference>
<dbReference type="InterPro" id="IPR013830">
    <property type="entry name" value="SGNH_hydro"/>
</dbReference>
<proteinExistence type="predicted"/>
<dbReference type="InterPro" id="IPR036514">
    <property type="entry name" value="SGNH_hydro_sf"/>
</dbReference>
<organism evidence="2 3">
    <name type="scientific">Lophiotrema nucula</name>
    <dbReference type="NCBI Taxonomy" id="690887"/>
    <lineage>
        <taxon>Eukaryota</taxon>
        <taxon>Fungi</taxon>
        <taxon>Dikarya</taxon>
        <taxon>Ascomycota</taxon>
        <taxon>Pezizomycotina</taxon>
        <taxon>Dothideomycetes</taxon>
        <taxon>Pleosporomycetidae</taxon>
        <taxon>Pleosporales</taxon>
        <taxon>Lophiotremataceae</taxon>
        <taxon>Lophiotrema</taxon>
    </lineage>
</organism>
<dbReference type="PANTHER" id="PTHR37981">
    <property type="entry name" value="LIPASE 2"/>
    <property type="match status" value="1"/>
</dbReference>
<name>A0A6A5Z3B7_9PLEO</name>
<dbReference type="Gene3D" id="3.40.50.1110">
    <property type="entry name" value="SGNH hydrolase"/>
    <property type="match status" value="1"/>
</dbReference>
<dbReference type="Pfam" id="PF18647">
    <property type="entry name" value="Fungal_lectin_2"/>
    <property type="match status" value="1"/>
</dbReference>
<feature type="domain" description="SGNH hydrolase-type esterase" evidence="1">
    <location>
        <begin position="64"/>
        <end position="283"/>
    </location>
</feature>
<evidence type="ECO:0000313" key="2">
    <source>
        <dbReference type="EMBL" id="KAF2113969.1"/>
    </source>
</evidence>
<dbReference type="CDD" id="cd01823">
    <property type="entry name" value="SEST_like"/>
    <property type="match status" value="1"/>
</dbReference>
<dbReference type="Pfam" id="PF13472">
    <property type="entry name" value="Lipase_GDSL_2"/>
    <property type="match status" value="1"/>
</dbReference>
<dbReference type="AlphaFoldDB" id="A0A6A5Z3B7"/>
<dbReference type="GO" id="GO:0006629">
    <property type="term" value="P:lipid metabolic process"/>
    <property type="evidence" value="ECO:0007669"/>
    <property type="project" value="TreeGrafter"/>
</dbReference>
<dbReference type="SUPFAM" id="SSF52266">
    <property type="entry name" value="SGNH hydrolase"/>
    <property type="match status" value="1"/>
</dbReference>
<keyword evidence="3" id="KW-1185">Reference proteome</keyword>
<accession>A0A6A5Z3B7</accession>
<evidence type="ECO:0000313" key="3">
    <source>
        <dbReference type="Proteomes" id="UP000799770"/>
    </source>
</evidence>